<proteinExistence type="predicted"/>
<dbReference type="Proteomes" id="UP000703269">
    <property type="component" value="Unassembled WGS sequence"/>
</dbReference>
<dbReference type="AlphaFoldDB" id="A0A9P3FZR2"/>
<feature type="compositionally biased region" description="Polar residues" evidence="1">
    <location>
        <begin position="7"/>
        <end position="33"/>
    </location>
</feature>
<feature type="compositionally biased region" description="Basic and acidic residues" evidence="1">
    <location>
        <begin position="114"/>
        <end position="130"/>
    </location>
</feature>
<feature type="region of interest" description="Disordered" evidence="1">
    <location>
        <begin position="1"/>
        <end position="130"/>
    </location>
</feature>
<gene>
    <name evidence="2" type="ORF">PsYK624_016750</name>
</gene>
<dbReference type="EMBL" id="BPQB01000002">
    <property type="protein sequence ID" value="GJE85596.1"/>
    <property type="molecule type" value="Genomic_DNA"/>
</dbReference>
<reference evidence="2 3" key="1">
    <citation type="submission" date="2021-08" db="EMBL/GenBank/DDBJ databases">
        <title>Draft Genome Sequence of Phanerochaete sordida strain YK-624.</title>
        <authorList>
            <person name="Mori T."/>
            <person name="Dohra H."/>
            <person name="Suzuki T."/>
            <person name="Kawagishi H."/>
            <person name="Hirai H."/>
        </authorList>
    </citation>
    <scope>NUCLEOTIDE SEQUENCE [LARGE SCALE GENOMIC DNA]</scope>
    <source>
        <strain evidence="2 3">YK-624</strain>
    </source>
</reference>
<evidence type="ECO:0000256" key="1">
    <source>
        <dbReference type="SAM" id="MobiDB-lite"/>
    </source>
</evidence>
<name>A0A9P3FZR2_9APHY</name>
<dbReference type="OrthoDB" id="3250036at2759"/>
<comment type="caution">
    <text evidence="2">The sequence shown here is derived from an EMBL/GenBank/DDBJ whole genome shotgun (WGS) entry which is preliminary data.</text>
</comment>
<sequence length="130" mass="14060">MSRDATYETSNYPPSNDSTSSGGYGSSQNPYSDSKQRGRAEDSSGGLIDQSVTGGPIGEEIEDAKQGKDASTREEFAREAKRDFGVESSQGLNPYGQHPDNRNEAGDMLASRYTDMRGRDFEKGASMEDA</sequence>
<protein>
    <submittedName>
        <fullName evidence="2">Uncharacterized protein</fullName>
    </submittedName>
</protein>
<organism evidence="2 3">
    <name type="scientific">Phanerochaete sordida</name>
    <dbReference type="NCBI Taxonomy" id="48140"/>
    <lineage>
        <taxon>Eukaryota</taxon>
        <taxon>Fungi</taxon>
        <taxon>Dikarya</taxon>
        <taxon>Basidiomycota</taxon>
        <taxon>Agaricomycotina</taxon>
        <taxon>Agaricomycetes</taxon>
        <taxon>Polyporales</taxon>
        <taxon>Phanerochaetaceae</taxon>
        <taxon>Phanerochaete</taxon>
    </lineage>
</organism>
<feature type="compositionally biased region" description="Basic and acidic residues" evidence="1">
    <location>
        <begin position="63"/>
        <end position="85"/>
    </location>
</feature>
<accession>A0A9P3FZR2</accession>
<keyword evidence="3" id="KW-1185">Reference proteome</keyword>
<evidence type="ECO:0000313" key="2">
    <source>
        <dbReference type="EMBL" id="GJE85596.1"/>
    </source>
</evidence>
<evidence type="ECO:0000313" key="3">
    <source>
        <dbReference type="Proteomes" id="UP000703269"/>
    </source>
</evidence>